<evidence type="ECO:0000256" key="8">
    <source>
        <dbReference type="ARBA" id="ARBA00023136"/>
    </source>
</evidence>
<keyword evidence="7 12" id="KW-0406">Ion transport</keyword>
<feature type="binding site" evidence="12">
    <location>
        <position position="85"/>
    </location>
    <ligand>
        <name>Na(+)</name>
        <dbReference type="ChEBI" id="CHEBI:29101"/>
        <note>structural</note>
    </ligand>
</feature>
<comment type="activity regulation">
    <text evidence="12">Na(+) is not transported, but it plays an essential structural role and its presence is essential for fluoride channel function.</text>
</comment>
<dbReference type="GO" id="GO:0140114">
    <property type="term" value="P:cellular detoxification of fluoride"/>
    <property type="evidence" value="ECO:0007669"/>
    <property type="project" value="UniProtKB-UniRule"/>
</dbReference>
<keyword evidence="5 12" id="KW-1133">Transmembrane helix</keyword>
<name>A0A1G5N4C4_AFIMA</name>
<dbReference type="Pfam" id="PF02537">
    <property type="entry name" value="CRCB"/>
    <property type="match status" value="1"/>
</dbReference>
<keyword evidence="12" id="KW-0813">Transport</keyword>
<dbReference type="NCBIfam" id="NF010799">
    <property type="entry name" value="PRK14203.1"/>
    <property type="match status" value="1"/>
</dbReference>
<evidence type="ECO:0000313" key="14">
    <source>
        <dbReference type="Proteomes" id="UP000199347"/>
    </source>
</evidence>
<dbReference type="GO" id="GO:0005886">
    <property type="term" value="C:plasma membrane"/>
    <property type="evidence" value="ECO:0007669"/>
    <property type="project" value="UniProtKB-SubCell"/>
</dbReference>
<dbReference type="AlphaFoldDB" id="A0A1G5N4C4"/>
<comment type="subcellular location">
    <subcellularLocation>
        <location evidence="1 12">Cell membrane</location>
        <topology evidence="1 12">Multi-pass membrane protein</topology>
    </subcellularLocation>
</comment>
<proteinExistence type="inferred from homology"/>
<keyword evidence="14" id="KW-1185">Reference proteome</keyword>
<organism evidence="13 14">
    <name type="scientific">Afifella marina DSM 2698</name>
    <dbReference type="NCBI Taxonomy" id="1120955"/>
    <lineage>
        <taxon>Bacteria</taxon>
        <taxon>Pseudomonadati</taxon>
        <taxon>Pseudomonadota</taxon>
        <taxon>Alphaproteobacteria</taxon>
        <taxon>Hyphomicrobiales</taxon>
        <taxon>Afifellaceae</taxon>
        <taxon>Afifella</taxon>
    </lineage>
</organism>
<keyword evidence="8 12" id="KW-0472">Membrane</keyword>
<feature type="transmembrane region" description="Helical" evidence="12">
    <location>
        <begin position="72"/>
        <end position="98"/>
    </location>
</feature>
<feature type="transmembrane region" description="Helical" evidence="12">
    <location>
        <begin position="110"/>
        <end position="132"/>
    </location>
</feature>
<evidence type="ECO:0000256" key="10">
    <source>
        <dbReference type="ARBA" id="ARBA00035120"/>
    </source>
</evidence>
<accession>A0A1G5N4C4</accession>
<evidence type="ECO:0000256" key="6">
    <source>
        <dbReference type="ARBA" id="ARBA00023053"/>
    </source>
</evidence>
<dbReference type="Proteomes" id="UP000199347">
    <property type="component" value="Unassembled WGS sequence"/>
</dbReference>
<feature type="transmembrane region" description="Helical" evidence="12">
    <location>
        <begin position="42"/>
        <end position="60"/>
    </location>
</feature>
<evidence type="ECO:0000256" key="7">
    <source>
        <dbReference type="ARBA" id="ARBA00023065"/>
    </source>
</evidence>
<keyword evidence="9 12" id="KW-0407">Ion channel</keyword>
<evidence type="ECO:0000256" key="2">
    <source>
        <dbReference type="ARBA" id="ARBA00022475"/>
    </source>
</evidence>
<evidence type="ECO:0000256" key="11">
    <source>
        <dbReference type="ARBA" id="ARBA00035585"/>
    </source>
</evidence>
<comment type="function">
    <text evidence="12">Fluoride-specific ion channel. Important for reducing fluoride concentration in the cell, thus reducing its toxicity.</text>
</comment>
<dbReference type="EMBL" id="FMVW01000002">
    <property type="protein sequence ID" value="SCZ32275.1"/>
    <property type="molecule type" value="Genomic_DNA"/>
</dbReference>
<reference evidence="13 14" key="1">
    <citation type="submission" date="2016-10" db="EMBL/GenBank/DDBJ databases">
        <authorList>
            <person name="de Groot N.N."/>
        </authorList>
    </citation>
    <scope>NUCLEOTIDE SEQUENCE [LARGE SCALE GENOMIC DNA]</scope>
    <source>
        <strain evidence="13 14">DSM 2698</strain>
    </source>
</reference>
<keyword evidence="6 12" id="KW-0915">Sodium</keyword>
<dbReference type="GO" id="GO:0046872">
    <property type="term" value="F:metal ion binding"/>
    <property type="evidence" value="ECO:0007669"/>
    <property type="project" value="UniProtKB-KW"/>
</dbReference>
<keyword evidence="3" id="KW-0997">Cell inner membrane</keyword>
<evidence type="ECO:0000256" key="12">
    <source>
        <dbReference type="HAMAP-Rule" id="MF_00454"/>
    </source>
</evidence>
<dbReference type="GO" id="GO:0062054">
    <property type="term" value="F:fluoride channel activity"/>
    <property type="evidence" value="ECO:0007669"/>
    <property type="project" value="UniProtKB-UniRule"/>
</dbReference>
<feature type="binding site" evidence="12">
    <location>
        <position position="82"/>
    </location>
    <ligand>
        <name>Na(+)</name>
        <dbReference type="ChEBI" id="CHEBI:29101"/>
        <note>structural</note>
    </ligand>
</feature>
<evidence type="ECO:0000256" key="3">
    <source>
        <dbReference type="ARBA" id="ARBA00022519"/>
    </source>
</evidence>
<comment type="similarity">
    <text evidence="10 12">Belongs to the fluoride channel Fluc/FEX (TC 1.A.43) family.</text>
</comment>
<evidence type="ECO:0000256" key="9">
    <source>
        <dbReference type="ARBA" id="ARBA00023303"/>
    </source>
</evidence>
<dbReference type="NCBIfam" id="TIGR00494">
    <property type="entry name" value="crcB"/>
    <property type="match status" value="1"/>
</dbReference>
<dbReference type="PANTHER" id="PTHR28259:SF1">
    <property type="entry name" value="FLUORIDE EXPORT PROTEIN 1-RELATED"/>
    <property type="match status" value="1"/>
</dbReference>
<dbReference type="PANTHER" id="PTHR28259">
    <property type="entry name" value="FLUORIDE EXPORT PROTEIN 1-RELATED"/>
    <property type="match status" value="1"/>
</dbReference>
<comment type="catalytic activity">
    <reaction evidence="11">
        <text>fluoride(in) = fluoride(out)</text>
        <dbReference type="Rhea" id="RHEA:76159"/>
        <dbReference type="ChEBI" id="CHEBI:17051"/>
    </reaction>
    <physiologicalReaction direction="left-to-right" evidence="11">
        <dbReference type="Rhea" id="RHEA:76160"/>
    </physiologicalReaction>
</comment>
<sequence length="134" mass="13615">MTFFLLTCVLVFLGGAIGGLGRFYVSGLVARRFGETFPWGTLTVNVIGCAVIGIFAALFFDPASEGPSDLPLWALFVTGGLGSFTTVSSFALQTLALARAGEPLDAVLNIAVSLAACLLAAASGFGGAYALLGS</sequence>
<gene>
    <name evidence="12" type="primary">fluC</name>
    <name evidence="12" type="synonym">crcB</name>
    <name evidence="13" type="ORF">SAMN03080610_01500</name>
</gene>
<evidence type="ECO:0000256" key="5">
    <source>
        <dbReference type="ARBA" id="ARBA00022989"/>
    </source>
</evidence>
<dbReference type="InterPro" id="IPR003691">
    <property type="entry name" value="FluC"/>
</dbReference>
<evidence type="ECO:0000313" key="13">
    <source>
        <dbReference type="EMBL" id="SCZ32275.1"/>
    </source>
</evidence>
<protein>
    <recommendedName>
        <fullName evidence="12">Fluoride-specific ion channel FluC</fullName>
    </recommendedName>
</protein>
<dbReference type="STRING" id="1120955.SAMN03080610_01500"/>
<keyword evidence="4 12" id="KW-0812">Transmembrane</keyword>
<keyword evidence="2 12" id="KW-1003">Cell membrane</keyword>
<dbReference type="HAMAP" id="MF_00454">
    <property type="entry name" value="FluC"/>
    <property type="match status" value="1"/>
</dbReference>
<keyword evidence="12" id="KW-0479">Metal-binding</keyword>
<evidence type="ECO:0000256" key="1">
    <source>
        <dbReference type="ARBA" id="ARBA00004651"/>
    </source>
</evidence>
<evidence type="ECO:0000256" key="4">
    <source>
        <dbReference type="ARBA" id="ARBA00022692"/>
    </source>
</evidence>
<dbReference type="RefSeq" id="WP_244514490.1">
    <property type="nucleotide sequence ID" value="NZ_FMVW01000002.1"/>
</dbReference>